<proteinExistence type="inferred from homology"/>
<feature type="signal peptide" evidence="6">
    <location>
        <begin position="1"/>
        <end position="23"/>
    </location>
</feature>
<keyword evidence="4" id="KW-0378">Hydrolase</keyword>
<evidence type="ECO:0000256" key="3">
    <source>
        <dbReference type="PIRSR" id="PIRSR601461-1"/>
    </source>
</evidence>
<feature type="chain" id="PRO_5021392494" description="Peptidase A1 domain-containing protein" evidence="6">
    <location>
        <begin position="24"/>
        <end position="463"/>
    </location>
</feature>
<dbReference type="AlphaFoldDB" id="A0A507AIA2"/>
<dbReference type="PRINTS" id="PR00792">
    <property type="entry name" value="PEPSIN"/>
</dbReference>
<dbReference type="InterPro" id="IPR034164">
    <property type="entry name" value="Pepsin-like_dom"/>
</dbReference>
<evidence type="ECO:0000313" key="9">
    <source>
        <dbReference type="Proteomes" id="UP000319257"/>
    </source>
</evidence>
<dbReference type="CDD" id="cd05471">
    <property type="entry name" value="pepsin_like"/>
    <property type="match status" value="1"/>
</dbReference>
<dbReference type="STRING" id="1093900.A0A507AIA2"/>
<accession>A0A507AIA2</accession>
<keyword evidence="9" id="KW-1185">Reference proteome</keyword>
<dbReference type="PANTHER" id="PTHR47966:SF47">
    <property type="entry name" value="ENDOPEPTIDASE, PUTATIVE (AFU_ORTHOLOGUE AFUA_3G01220)-RELATED"/>
    <property type="match status" value="1"/>
</dbReference>
<feature type="domain" description="Peptidase A1" evidence="7">
    <location>
        <begin position="54"/>
        <end position="407"/>
    </location>
</feature>
<comment type="caution">
    <text evidence="8">The sequence shown here is derived from an EMBL/GenBank/DDBJ whole genome shotgun (WGS) entry which is preliminary data.</text>
</comment>
<protein>
    <recommendedName>
        <fullName evidence="7">Peptidase A1 domain-containing protein</fullName>
    </recommendedName>
</protein>
<dbReference type="PROSITE" id="PS00141">
    <property type="entry name" value="ASP_PROTEASE"/>
    <property type="match status" value="1"/>
</dbReference>
<sequence length="463" mass="48693">MKFSKAFLAVSLASVALTNQVGSSNVLPIRRRQLQSRAGSSVIPLKAADFGTIFDVEVSFGDQKFLLIPDTGSSDIWVVGTGFECFDSNQTVLPQSSCRFANTYNKSATFHEIHNETFGAGYGTGIALGLLGYEDIALGGVTVRQQTVGVVNMTTDTGDTINSGILGLGYPILTSAHAVGALDITNPLANRTNYDPLLYSMHKQGLIEPWFSIALNRLPRNTTIGDGGYLGLGELPPVPHSDIVVTAPVEVTEAIPIALTNGVRQITEWTLAVDSVLWGGASNSSPAANSTRFQAVVDTGSPFNYLPPEIVDPIHALFSPPATMDAATGVAPTPCDAKVPKLGVTIRGQTFWHLDQDLILQTPDGSCISALKYTAQGYGSGLNFLGDPFLKNVVSVFDFGKDEMRFMARQDGGGVSTAGATNRSSPGGGSSSSSNTSDGLTVQPLMEAVAAFSLFVAALAYAV</sequence>
<name>A0A507AIA2_9PEZI</name>
<dbReference type="PROSITE" id="PS51767">
    <property type="entry name" value="PEPTIDASE_A1"/>
    <property type="match status" value="1"/>
</dbReference>
<feature type="region of interest" description="Disordered" evidence="5">
    <location>
        <begin position="410"/>
        <end position="438"/>
    </location>
</feature>
<evidence type="ECO:0000259" key="7">
    <source>
        <dbReference type="PROSITE" id="PS51767"/>
    </source>
</evidence>
<dbReference type="SUPFAM" id="SSF50630">
    <property type="entry name" value="Acid proteases"/>
    <property type="match status" value="1"/>
</dbReference>
<evidence type="ECO:0000256" key="2">
    <source>
        <dbReference type="ARBA" id="ARBA00022750"/>
    </source>
</evidence>
<dbReference type="GO" id="GO:0000324">
    <property type="term" value="C:fungal-type vacuole"/>
    <property type="evidence" value="ECO:0007669"/>
    <property type="project" value="TreeGrafter"/>
</dbReference>
<dbReference type="EMBL" id="SKBQ01000061">
    <property type="protein sequence ID" value="TPX09845.1"/>
    <property type="molecule type" value="Genomic_DNA"/>
</dbReference>
<organism evidence="8 9">
    <name type="scientific">Thyridium curvatum</name>
    <dbReference type="NCBI Taxonomy" id="1093900"/>
    <lineage>
        <taxon>Eukaryota</taxon>
        <taxon>Fungi</taxon>
        <taxon>Dikarya</taxon>
        <taxon>Ascomycota</taxon>
        <taxon>Pezizomycotina</taxon>
        <taxon>Sordariomycetes</taxon>
        <taxon>Sordariomycetidae</taxon>
        <taxon>Thyridiales</taxon>
        <taxon>Thyridiaceae</taxon>
        <taxon>Thyridium</taxon>
    </lineage>
</organism>
<dbReference type="GeneID" id="41976314"/>
<feature type="active site" evidence="3">
    <location>
        <position position="70"/>
    </location>
</feature>
<dbReference type="InterPro" id="IPR001461">
    <property type="entry name" value="Aspartic_peptidase_A1"/>
</dbReference>
<dbReference type="RefSeq" id="XP_030991556.1">
    <property type="nucleotide sequence ID" value="XM_031143769.1"/>
</dbReference>
<dbReference type="InParanoid" id="A0A507AIA2"/>
<dbReference type="InterPro" id="IPR001969">
    <property type="entry name" value="Aspartic_peptidase_AS"/>
</dbReference>
<comment type="similarity">
    <text evidence="1 4">Belongs to the peptidase A1 family.</text>
</comment>
<gene>
    <name evidence="8" type="ORF">E0L32_008867</name>
</gene>
<dbReference type="OrthoDB" id="15189at2759"/>
<dbReference type="InterPro" id="IPR033121">
    <property type="entry name" value="PEPTIDASE_A1"/>
</dbReference>
<evidence type="ECO:0000256" key="5">
    <source>
        <dbReference type="SAM" id="MobiDB-lite"/>
    </source>
</evidence>
<dbReference type="PANTHER" id="PTHR47966">
    <property type="entry name" value="BETA-SITE APP-CLEAVING ENZYME, ISOFORM A-RELATED"/>
    <property type="match status" value="1"/>
</dbReference>
<dbReference type="InterPro" id="IPR021109">
    <property type="entry name" value="Peptidase_aspartic_dom_sf"/>
</dbReference>
<dbReference type="Gene3D" id="2.40.70.10">
    <property type="entry name" value="Acid Proteases"/>
    <property type="match status" value="2"/>
</dbReference>
<evidence type="ECO:0000256" key="4">
    <source>
        <dbReference type="RuleBase" id="RU000454"/>
    </source>
</evidence>
<dbReference type="GO" id="GO:0004190">
    <property type="term" value="F:aspartic-type endopeptidase activity"/>
    <property type="evidence" value="ECO:0007669"/>
    <property type="project" value="UniProtKB-KW"/>
</dbReference>
<feature type="active site" evidence="3">
    <location>
        <position position="298"/>
    </location>
</feature>
<evidence type="ECO:0000256" key="6">
    <source>
        <dbReference type="SAM" id="SignalP"/>
    </source>
</evidence>
<keyword evidence="6" id="KW-0732">Signal</keyword>
<evidence type="ECO:0000256" key="1">
    <source>
        <dbReference type="ARBA" id="ARBA00007447"/>
    </source>
</evidence>
<keyword evidence="2 4" id="KW-0064">Aspartyl protease</keyword>
<dbReference type="Pfam" id="PF00026">
    <property type="entry name" value="Asp"/>
    <property type="match status" value="1"/>
</dbReference>
<reference evidence="8 9" key="1">
    <citation type="submission" date="2019-06" db="EMBL/GenBank/DDBJ databases">
        <title>Draft genome sequence of the filamentous fungus Phialemoniopsis curvata isolated from diesel fuel.</title>
        <authorList>
            <person name="Varaljay V.A."/>
            <person name="Lyon W.J."/>
            <person name="Crouch A.L."/>
            <person name="Drake C.E."/>
            <person name="Hollomon J.M."/>
            <person name="Nadeau L.J."/>
            <person name="Nunn H.S."/>
            <person name="Stevenson B.S."/>
            <person name="Bojanowski C.L."/>
            <person name="Crookes-Goodson W.J."/>
        </authorList>
    </citation>
    <scope>NUCLEOTIDE SEQUENCE [LARGE SCALE GENOMIC DNA]</scope>
    <source>
        <strain evidence="8 9">D216</strain>
    </source>
</reference>
<dbReference type="GO" id="GO:0006508">
    <property type="term" value="P:proteolysis"/>
    <property type="evidence" value="ECO:0007669"/>
    <property type="project" value="UniProtKB-KW"/>
</dbReference>
<dbReference type="Proteomes" id="UP000319257">
    <property type="component" value="Unassembled WGS sequence"/>
</dbReference>
<evidence type="ECO:0000313" key="8">
    <source>
        <dbReference type="EMBL" id="TPX09845.1"/>
    </source>
</evidence>
<keyword evidence="4" id="KW-0645">Protease</keyword>